<evidence type="ECO:0000256" key="2">
    <source>
        <dbReference type="SAM" id="Phobius"/>
    </source>
</evidence>
<evidence type="ECO:0000313" key="4">
    <source>
        <dbReference type="Proteomes" id="UP001163828"/>
    </source>
</evidence>
<feature type="transmembrane region" description="Helical" evidence="2">
    <location>
        <begin position="685"/>
        <end position="703"/>
    </location>
</feature>
<dbReference type="Proteomes" id="UP001163828">
    <property type="component" value="Unassembled WGS sequence"/>
</dbReference>
<gene>
    <name evidence="3" type="ORF">F5050DRAFT_1716017</name>
</gene>
<accession>A0ABQ8PYJ7</accession>
<feature type="compositionally biased region" description="Basic and acidic residues" evidence="1">
    <location>
        <begin position="95"/>
        <end position="107"/>
    </location>
</feature>
<feature type="compositionally biased region" description="Polar residues" evidence="1">
    <location>
        <begin position="74"/>
        <end position="90"/>
    </location>
</feature>
<feature type="compositionally biased region" description="Low complexity" evidence="1">
    <location>
        <begin position="249"/>
        <end position="262"/>
    </location>
</feature>
<protein>
    <submittedName>
        <fullName evidence="3">Uncharacterized protein</fullName>
    </submittedName>
</protein>
<feature type="region of interest" description="Disordered" evidence="1">
    <location>
        <begin position="511"/>
        <end position="538"/>
    </location>
</feature>
<feature type="transmembrane region" description="Helical" evidence="2">
    <location>
        <begin position="446"/>
        <end position="467"/>
    </location>
</feature>
<name>A0ABQ8PYJ7_9AGAR</name>
<keyword evidence="2" id="KW-1133">Transmembrane helix</keyword>
<evidence type="ECO:0000256" key="1">
    <source>
        <dbReference type="SAM" id="MobiDB-lite"/>
    </source>
</evidence>
<keyword evidence="2" id="KW-0472">Membrane</keyword>
<keyword evidence="4" id="KW-1185">Reference proteome</keyword>
<organism evidence="3 4">
    <name type="scientific">Lentinula boryana</name>
    <dbReference type="NCBI Taxonomy" id="40481"/>
    <lineage>
        <taxon>Eukaryota</taxon>
        <taxon>Fungi</taxon>
        <taxon>Dikarya</taxon>
        <taxon>Basidiomycota</taxon>
        <taxon>Agaricomycotina</taxon>
        <taxon>Agaricomycetes</taxon>
        <taxon>Agaricomycetidae</taxon>
        <taxon>Agaricales</taxon>
        <taxon>Marasmiineae</taxon>
        <taxon>Omphalotaceae</taxon>
        <taxon>Lentinula</taxon>
    </lineage>
</organism>
<dbReference type="EMBL" id="MU791010">
    <property type="protein sequence ID" value="KAJ3991527.1"/>
    <property type="molecule type" value="Genomic_DNA"/>
</dbReference>
<reference evidence="3" key="1">
    <citation type="submission" date="2022-08" db="EMBL/GenBank/DDBJ databases">
        <authorList>
            <consortium name="DOE Joint Genome Institute"/>
            <person name="Min B."/>
            <person name="Riley R."/>
            <person name="Sierra-Patev S."/>
            <person name="Naranjo-Ortiz M."/>
            <person name="Looney B."/>
            <person name="Konkel Z."/>
            <person name="Slot J.C."/>
            <person name="Sakamoto Y."/>
            <person name="Steenwyk J.L."/>
            <person name="Rokas A."/>
            <person name="Carro J."/>
            <person name="Camarero S."/>
            <person name="Ferreira P."/>
            <person name="Molpeceres G."/>
            <person name="Ruiz-Duenas F.J."/>
            <person name="Serrano A."/>
            <person name="Henrissat B."/>
            <person name="Drula E."/>
            <person name="Hughes K.W."/>
            <person name="Mata J.L."/>
            <person name="Ishikawa N.K."/>
            <person name="Vargas-Isla R."/>
            <person name="Ushijima S."/>
            <person name="Smith C.A."/>
            <person name="Ahrendt S."/>
            <person name="Andreopoulos W."/>
            <person name="He G."/>
            <person name="Labutti K."/>
            <person name="Lipzen A."/>
            <person name="Ng V."/>
            <person name="Sandor L."/>
            <person name="Barry K."/>
            <person name="Martinez A.T."/>
            <person name="Xiao Y."/>
            <person name="Gibbons J.G."/>
            <person name="Terashima K."/>
            <person name="Hibbett D.S."/>
            <person name="Grigoriev I.V."/>
        </authorList>
    </citation>
    <scope>NUCLEOTIDE SEQUENCE</scope>
    <source>
        <strain evidence="3">TFB10827</strain>
    </source>
</reference>
<evidence type="ECO:0000313" key="3">
    <source>
        <dbReference type="EMBL" id="KAJ3991527.1"/>
    </source>
</evidence>
<comment type="caution">
    <text evidence="3">The sequence shown here is derived from an EMBL/GenBank/DDBJ whole genome shotgun (WGS) entry which is preliminary data.</text>
</comment>
<feature type="compositionally biased region" description="Basic and acidic residues" evidence="1">
    <location>
        <begin position="511"/>
        <end position="528"/>
    </location>
</feature>
<feature type="compositionally biased region" description="Polar residues" evidence="1">
    <location>
        <begin position="331"/>
        <end position="349"/>
    </location>
</feature>
<proteinExistence type="predicted"/>
<keyword evidence="2" id="KW-0812">Transmembrane</keyword>
<feature type="region of interest" description="Disordered" evidence="1">
    <location>
        <begin position="205"/>
        <end position="349"/>
    </location>
</feature>
<feature type="compositionally biased region" description="Basic and acidic residues" evidence="1">
    <location>
        <begin position="321"/>
        <end position="330"/>
    </location>
</feature>
<feature type="compositionally biased region" description="Polar residues" evidence="1">
    <location>
        <begin position="216"/>
        <end position="227"/>
    </location>
</feature>
<sequence>MFSSLMIRLWRSRGAEHHQRDDLEANNDHFTRLPSSAAQRCRPNQPKLQLNTGMISSPIQRSPHSITGLEGYETQSWHPSPISSTRSGPSNIAWLRHDPTQKNDEQQPTRPPAARLGMVRHTAIPLSRSISSPASSQLQLHPARRLGMNPAHTGSTYSLRTLTPSTHVSTLYGDAYDYPLVKPLSPIAEQDYFSPESLRKTIQLPADTSTSISTSVPSPAGSQSTRNCKGPSPVHSLPFITRPVNRSLSQSTHRSGRSTTSTVAPSLPPSYPSQEGDGSTLLRPGKTSGVLPTILAGSSEEYQIGNEAAESSYGGEEEEMKEDKSEDTESLRSASFVTAGDTSPNQNSPPNVMVVDYGSSPTQLSLPAPVAQSKSHKIIPVEFTETDVSMIRSDGSSVQAYTRSPASASSSFIRRRWDKDAGYAAGSFTLNLKPKHHGFYADATPAFWAFWLGFFFPVLWFVGGWHFTNFGEQPERLTTWEFYFNGAYWTELFCCGRGKLRWHDDTDVHGSEGLETRKDKGKEREKPPKIRHPPPLPRWITEKLSTDVKKARLNDARRSLKGISFGYPFVPKPVACSPSPNSNATQLSVGRIISILSRPNRFLDHFHGVRLRDVHGKPEGPRRMFDPWIQRCSCSSDSLSTSGVFFSGLVMVTRNRYLAWPGVLFALNSSINQHTLRAKEGSGGALGNLALSVMALLASYLPYVTVTAKPSS</sequence>
<feature type="region of interest" description="Disordered" evidence="1">
    <location>
        <begin position="74"/>
        <end position="112"/>
    </location>
</feature>